<dbReference type="Gene3D" id="3.40.50.300">
    <property type="entry name" value="P-loop containing nucleotide triphosphate hydrolases"/>
    <property type="match status" value="2"/>
</dbReference>
<name>A0A813LG77_POLGL</name>
<organism evidence="1 2">
    <name type="scientific">Polarella glacialis</name>
    <name type="common">Dinoflagellate</name>
    <dbReference type="NCBI Taxonomy" id="89957"/>
    <lineage>
        <taxon>Eukaryota</taxon>
        <taxon>Sar</taxon>
        <taxon>Alveolata</taxon>
        <taxon>Dinophyceae</taxon>
        <taxon>Suessiales</taxon>
        <taxon>Suessiaceae</taxon>
        <taxon>Polarella</taxon>
    </lineage>
</organism>
<reference evidence="1" key="1">
    <citation type="submission" date="2021-02" db="EMBL/GenBank/DDBJ databases">
        <authorList>
            <person name="Dougan E. K."/>
            <person name="Rhodes N."/>
            <person name="Thang M."/>
            <person name="Chan C."/>
        </authorList>
    </citation>
    <scope>NUCLEOTIDE SEQUENCE</scope>
</reference>
<dbReference type="PANTHER" id="PTHR47958">
    <property type="entry name" value="ATP-DEPENDENT RNA HELICASE DBP3"/>
    <property type="match status" value="1"/>
</dbReference>
<feature type="non-terminal residue" evidence="1">
    <location>
        <position position="1"/>
    </location>
</feature>
<sequence>AYKQEVEAKAGHRKYRITQMFSATMPPAIERMARTFLRVPAIVNVGDPGSSKKDIEQVLEFIGEANKKKRLDSMLVGAEPPIICFVNQKKAVDVLSKSLDNNGYRVCSLHGGKSQELDREH</sequence>
<accession>A0A813LG77</accession>
<dbReference type="EMBL" id="CAJNNW010035952">
    <property type="protein sequence ID" value="CAE8731060.1"/>
    <property type="molecule type" value="Genomic_DNA"/>
</dbReference>
<comment type="caution">
    <text evidence="1">The sequence shown here is derived from an EMBL/GenBank/DDBJ whole genome shotgun (WGS) entry which is preliminary data.</text>
</comment>
<evidence type="ECO:0000313" key="1">
    <source>
        <dbReference type="EMBL" id="CAE8731060.1"/>
    </source>
</evidence>
<dbReference type="InterPro" id="IPR027417">
    <property type="entry name" value="P-loop_NTPase"/>
</dbReference>
<dbReference type="AlphaFoldDB" id="A0A813LG77"/>
<gene>
    <name evidence="1" type="ORF">PGLA2088_LOCUS45901</name>
</gene>
<dbReference type="Proteomes" id="UP000626109">
    <property type="component" value="Unassembled WGS sequence"/>
</dbReference>
<evidence type="ECO:0008006" key="3">
    <source>
        <dbReference type="Google" id="ProtNLM"/>
    </source>
</evidence>
<feature type="non-terminal residue" evidence="1">
    <location>
        <position position="121"/>
    </location>
</feature>
<proteinExistence type="predicted"/>
<protein>
    <recommendedName>
        <fullName evidence="3">RNA helicase</fullName>
    </recommendedName>
</protein>
<evidence type="ECO:0000313" key="2">
    <source>
        <dbReference type="Proteomes" id="UP000626109"/>
    </source>
</evidence>
<dbReference type="SUPFAM" id="SSF52540">
    <property type="entry name" value="P-loop containing nucleoside triphosphate hydrolases"/>
    <property type="match status" value="1"/>
</dbReference>